<reference evidence="8 9" key="1">
    <citation type="journal article" date="2015" name="Genome Biol. Evol.">
        <title>Comparative Genomics of a Bacterivorous Green Alga Reveals Evolutionary Causalities and Consequences of Phago-Mixotrophic Mode of Nutrition.</title>
        <authorList>
            <person name="Burns J.A."/>
            <person name="Paasch A."/>
            <person name="Narechania A."/>
            <person name="Kim E."/>
        </authorList>
    </citation>
    <scope>NUCLEOTIDE SEQUENCE [LARGE SCALE GENOMIC DNA]</scope>
    <source>
        <strain evidence="8 9">PLY_AMNH</strain>
    </source>
</reference>
<feature type="domain" description="Large ribosomal subunit protein uL11 C-terminal" evidence="6">
    <location>
        <begin position="72"/>
        <end position="111"/>
    </location>
</feature>
<dbReference type="NCBIfam" id="TIGR01632">
    <property type="entry name" value="L11_bact"/>
    <property type="match status" value="1"/>
</dbReference>
<dbReference type="Pfam" id="PF00298">
    <property type="entry name" value="Ribosomal_L11"/>
    <property type="match status" value="1"/>
</dbReference>
<evidence type="ECO:0000256" key="3">
    <source>
        <dbReference type="ARBA" id="ARBA00023274"/>
    </source>
</evidence>
<dbReference type="HAMAP" id="MF_00736">
    <property type="entry name" value="Ribosomal_uL11"/>
    <property type="match status" value="1"/>
</dbReference>
<dbReference type="Proteomes" id="UP001190700">
    <property type="component" value="Unassembled WGS sequence"/>
</dbReference>
<gene>
    <name evidence="8" type="ORF">CYMTET_6959</name>
</gene>
<evidence type="ECO:0000256" key="5">
    <source>
        <dbReference type="RuleBase" id="RU003978"/>
    </source>
</evidence>
<feature type="domain" description="Large ribosomal subunit protein uL11 N-terminal" evidence="7">
    <location>
        <begin position="9"/>
        <end position="67"/>
    </location>
</feature>
<dbReference type="PANTHER" id="PTHR11661">
    <property type="entry name" value="60S RIBOSOMAL PROTEIN L12"/>
    <property type="match status" value="1"/>
</dbReference>
<dbReference type="SMART" id="SM00649">
    <property type="entry name" value="RL11"/>
    <property type="match status" value="1"/>
</dbReference>
<keyword evidence="9" id="KW-1185">Reference proteome</keyword>
<dbReference type="EMBL" id="LGRX02001815">
    <property type="protein sequence ID" value="KAK3285435.1"/>
    <property type="molecule type" value="Genomic_DNA"/>
</dbReference>
<evidence type="ECO:0000313" key="8">
    <source>
        <dbReference type="EMBL" id="KAK3285435.1"/>
    </source>
</evidence>
<dbReference type="InterPro" id="IPR020784">
    <property type="entry name" value="Ribosomal_uL11_N"/>
</dbReference>
<dbReference type="InterPro" id="IPR036796">
    <property type="entry name" value="Ribosomal_uL11_N_sf"/>
</dbReference>
<dbReference type="FunFam" id="3.30.1550.10:FF:000005">
    <property type="entry name" value="50S ribosomal protein L11"/>
    <property type="match status" value="1"/>
</dbReference>
<name>A0AAE0GWD9_9CHLO</name>
<dbReference type="InterPro" id="IPR000911">
    <property type="entry name" value="Ribosomal_uL11"/>
</dbReference>
<dbReference type="PANTHER" id="PTHR11661:SF1">
    <property type="entry name" value="LARGE RIBOSOMAL SUBUNIT PROTEIN UL11M"/>
    <property type="match status" value="1"/>
</dbReference>
<comment type="caution">
    <text evidence="8">The sequence shown here is derived from an EMBL/GenBank/DDBJ whole genome shotgun (WGS) entry which is preliminary data.</text>
</comment>
<dbReference type="Gene3D" id="1.10.10.250">
    <property type="entry name" value="Ribosomal protein L11, C-terminal domain"/>
    <property type="match status" value="1"/>
</dbReference>
<dbReference type="GO" id="GO:0006412">
    <property type="term" value="P:translation"/>
    <property type="evidence" value="ECO:0007669"/>
    <property type="project" value="InterPro"/>
</dbReference>
<organism evidence="8 9">
    <name type="scientific">Cymbomonas tetramitiformis</name>
    <dbReference type="NCBI Taxonomy" id="36881"/>
    <lineage>
        <taxon>Eukaryota</taxon>
        <taxon>Viridiplantae</taxon>
        <taxon>Chlorophyta</taxon>
        <taxon>Pyramimonadophyceae</taxon>
        <taxon>Pyramimonadales</taxon>
        <taxon>Pyramimonadaceae</taxon>
        <taxon>Cymbomonas</taxon>
    </lineage>
</organism>
<evidence type="ECO:0000256" key="4">
    <source>
        <dbReference type="ARBA" id="ARBA00040104"/>
    </source>
</evidence>
<dbReference type="SUPFAM" id="SSF46906">
    <property type="entry name" value="Ribosomal protein L11, C-terminal domain"/>
    <property type="match status" value="1"/>
</dbReference>
<accession>A0AAE0GWD9</accession>
<evidence type="ECO:0000259" key="7">
    <source>
        <dbReference type="Pfam" id="PF03946"/>
    </source>
</evidence>
<dbReference type="InterPro" id="IPR006519">
    <property type="entry name" value="Ribosomal_uL11_bac-typ"/>
</dbReference>
<dbReference type="InterPro" id="IPR036769">
    <property type="entry name" value="Ribosomal_uL11_C_sf"/>
</dbReference>
<keyword evidence="2 5" id="KW-0689">Ribosomal protein</keyword>
<dbReference type="CDD" id="cd00349">
    <property type="entry name" value="Ribosomal_L11"/>
    <property type="match status" value="1"/>
</dbReference>
<dbReference type="GO" id="GO:0070180">
    <property type="term" value="F:large ribosomal subunit rRNA binding"/>
    <property type="evidence" value="ECO:0007669"/>
    <property type="project" value="TreeGrafter"/>
</dbReference>
<comment type="similarity">
    <text evidence="1 5">Belongs to the universal ribosomal protein uL11 family.</text>
</comment>
<dbReference type="InterPro" id="IPR020783">
    <property type="entry name" value="Ribosomal_uL11_C"/>
</dbReference>
<sequence length="179" mass="18792">MSKTITATIKLVVKAGQAKPSPPVGPALGQHGLNIMGFCKEFNAKTADYKPDVPVPVSITAYADKTFEFVTKMPPTSYFLKAAAGLDKSSQRPGHNLTGFVTLKHIYEISKDGMGLVGWCMVEAGGVGGSAVSENGRSGLQFAVHNAGWCLFGAGTARSMGIRVVGQQEMEELEAKAGA</sequence>
<dbReference type="GO" id="GO:0015934">
    <property type="term" value="C:large ribosomal subunit"/>
    <property type="evidence" value="ECO:0007669"/>
    <property type="project" value="TreeGrafter"/>
</dbReference>
<dbReference type="SUPFAM" id="SSF54747">
    <property type="entry name" value="Ribosomal L11/L12e N-terminal domain"/>
    <property type="match status" value="1"/>
</dbReference>
<dbReference type="GO" id="GO:0003735">
    <property type="term" value="F:structural constituent of ribosome"/>
    <property type="evidence" value="ECO:0007669"/>
    <property type="project" value="InterPro"/>
</dbReference>
<dbReference type="AlphaFoldDB" id="A0AAE0GWD9"/>
<evidence type="ECO:0000313" key="9">
    <source>
        <dbReference type="Proteomes" id="UP001190700"/>
    </source>
</evidence>
<dbReference type="Pfam" id="PF03946">
    <property type="entry name" value="Ribosomal_L11_N"/>
    <property type="match status" value="1"/>
</dbReference>
<protein>
    <recommendedName>
        <fullName evidence="4">Large ribosomal subunit protein uL11m</fullName>
    </recommendedName>
</protein>
<evidence type="ECO:0000256" key="2">
    <source>
        <dbReference type="ARBA" id="ARBA00022980"/>
    </source>
</evidence>
<dbReference type="Gene3D" id="3.30.1550.10">
    <property type="entry name" value="Ribosomal protein L11/L12, N-terminal domain"/>
    <property type="match status" value="1"/>
</dbReference>
<evidence type="ECO:0000259" key="6">
    <source>
        <dbReference type="Pfam" id="PF00298"/>
    </source>
</evidence>
<proteinExistence type="inferred from homology"/>
<evidence type="ECO:0000256" key="1">
    <source>
        <dbReference type="ARBA" id="ARBA00010537"/>
    </source>
</evidence>
<keyword evidence="3 5" id="KW-0687">Ribonucleoprotein</keyword>